<dbReference type="SUPFAM" id="SSF53335">
    <property type="entry name" value="S-adenosyl-L-methionine-dependent methyltransferases"/>
    <property type="match status" value="1"/>
</dbReference>
<reference evidence="6 7" key="1">
    <citation type="journal article" date="2024" name="IMA Fungus">
        <title>IMA Genome - F19 : A genome assembly and annotation guide to empower mycologists, including annotated draft genome sequences of Ceratocystis pirilliformis, Diaporthe australafricana, Fusarium ophioides, Paecilomyces lecythidis, and Sporothrix stenoceras.</title>
        <authorList>
            <person name="Aylward J."/>
            <person name="Wilson A.M."/>
            <person name="Visagie C.M."/>
            <person name="Spraker J."/>
            <person name="Barnes I."/>
            <person name="Buitendag C."/>
            <person name="Ceriani C."/>
            <person name="Del Mar Angel L."/>
            <person name="du Plessis D."/>
            <person name="Fuchs T."/>
            <person name="Gasser K."/>
            <person name="Kramer D."/>
            <person name="Li W."/>
            <person name="Munsamy K."/>
            <person name="Piso A."/>
            <person name="Price J.L."/>
            <person name="Sonnekus B."/>
            <person name="Thomas C."/>
            <person name="van der Nest A."/>
            <person name="van Dijk A."/>
            <person name="van Heerden A."/>
            <person name="van Vuuren N."/>
            <person name="Yilmaz N."/>
            <person name="Duong T.A."/>
            <person name="van der Merwe N.A."/>
            <person name="Wingfield M.J."/>
            <person name="Wingfield B.D."/>
        </authorList>
    </citation>
    <scope>NUCLEOTIDE SEQUENCE [LARGE SCALE GENOMIC DNA]</scope>
    <source>
        <strain evidence="6 7">CMW 18300</strain>
    </source>
</reference>
<evidence type="ECO:0000256" key="3">
    <source>
        <dbReference type="ARBA" id="ARBA00022679"/>
    </source>
</evidence>
<evidence type="ECO:0000256" key="2">
    <source>
        <dbReference type="ARBA" id="ARBA00022603"/>
    </source>
</evidence>
<dbReference type="Proteomes" id="UP001583177">
    <property type="component" value="Unassembled WGS sequence"/>
</dbReference>
<evidence type="ECO:0000259" key="5">
    <source>
        <dbReference type="Pfam" id="PF08241"/>
    </source>
</evidence>
<dbReference type="GO" id="GO:0032259">
    <property type="term" value="P:methylation"/>
    <property type="evidence" value="ECO:0007669"/>
    <property type="project" value="UniProtKB-KW"/>
</dbReference>
<gene>
    <name evidence="6" type="primary">TMT1</name>
    <name evidence="6" type="ORF">Daus18300_014497</name>
</gene>
<dbReference type="InterPro" id="IPR013216">
    <property type="entry name" value="Methyltransf_11"/>
</dbReference>
<dbReference type="Pfam" id="PF08241">
    <property type="entry name" value="Methyltransf_11"/>
    <property type="match status" value="1"/>
</dbReference>
<dbReference type="PANTHER" id="PTHR44942:SF4">
    <property type="entry name" value="METHYLTRANSFERASE TYPE 11 DOMAIN-CONTAINING PROTEIN"/>
    <property type="match status" value="1"/>
</dbReference>
<proteinExistence type="inferred from homology"/>
<accession>A0ABR3VV14</accession>
<comment type="similarity">
    <text evidence="1">Belongs to the methyltransferase superfamily.</text>
</comment>
<keyword evidence="7" id="KW-1185">Reference proteome</keyword>
<evidence type="ECO:0000256" key="1">
    <source>
        <dbReference type="ARBA" id="ARBA00008361"/>
    </source>
</evidence>
<protein>
    <submittedName>
        <fullName evidence="6">Trans-aconitate methyltransferase 1</fullName>
        <ecNumber evidence="6">2.1.1.145</ecNumber>
    </submittedName>
</protein>
<feature type="region of interest" description="Disordered" evidence="4">
    <location>
        <begin position="255"/>
        <end position="298"/>
    </location>
</feature>
<evidence type="ECO:0000256" key="4">
    <source>
        <dbReference type="SAM" id="MobiDB-lite"/>
    </source>
</evidence>
<dbReference type="EMBL" id="JAWRVE010000304">
    <property type="protein sequence ID" value="KAL1845555.1"/>
    <property type="molecule type" value="Genomic_DNA"/>
</dbReference>
<dbReference type="InterPro" id="IPR029063">
    <property type="entry name" value="SAM-dependent_MTases_sf"/>
</dbReference>
<name>A0ABR3VV14_9PEZI</name>
<evidence type="ECO:0000313" key="7">
    <source>
        <dbReference type="Proteomes" id="UP001583177"/>
    </source>
</evidence>
<dbReference type="CDD" id="cd02440">
    <property type="entry name" value="AdoMet_MTases"/>
    <property type="match status" value="1"/>
</dbReference>
<dbReference type="EC" id="2.1.1.145" evidence="6"/>
<keyword evidence="2 6" id="KW-0489">Methyltransferase</keyword>
<dbReference type="GO" id="GO:0046547">
    <property type="term" value="F:trans-aconitate 3-methyltransferase activity"/>
    <property type="evidence" value="ECO:0007669"/>
    <property type="project" value="UniProtKB-EC"/>
</dbReference>
<dbReference type="InterPro" id="IPR051052">
    <property type="entry name" value="Diverse_substrate_MTase"/>
</dbReference>
<sequence length="315" mass="35547">MSSFLSKVFAHKQYAAFRPSYPAELYAAVLQYHRTSGRDPLRHRLALDLGTGHGVVVRSLAPHFTKVVGTDPSAGMIKQAQTITQADALLQGPGKVVFRQAPAEKIDFLADGAVDLVTAGQAAHWFDYPTLWPEMARLTRPVSTLAFFGYKDHVLPQYPRASELIQHYAYSKEPHLLGSYWQQPGRSIVQDKLRKVIPPPEQWEDVQRIEYEPDVKAGLGGGQGTRFMSARMKLGAMEEYIRTWSSFHEWQRKFPDRKRRGTEGDTDGKGDVIDELMDKVRETEPQLQGDGSPSGWKDLEVDVEWGSALILARRR</sequence>
<evidence type="ECO:0000313" key="6">
    <source>
        <dbReference type="EMBL" id="KAL1845555.1"/>
    </source>
</evidence>
<dbReference type="Gene3D" id="3.40.50.150">
    <property type="entry name" value="Vaccinia Virus protein VP39"/>
    <property type="match status" value="1"/>
</dbReference>
<feature type="domain" description="Methyltransferase type 11" evidence="5">
    <location>
        <begin position="47"/>
        <end position="146"/>
    </location>
</feature>
<dbReference type="PANTHER" id="PTHR44942">
    <property type="entry name" value="METHYLTRANSF_11 DOMAIN-CONTAINING PROTEIN"/>
    <property type="match status" value="1"/>
</dbReference>
<feature type="compositionally biased region" description="Basic and acidic residues" evidence="4">
    <location>
        <begin position="261"/>
        <end position="284"/>
    </location>
</feature>
<keyword evidence="3 6" id="KW-0808">Transferase</keyword>
<comment type="caution">
    <text evidence="6">The sequence shown here is derived from an EMBL/GenBank/DDBJ whole genome shotgun (WGS) entry which is preliminary data.</text>
</comment>
<organism evidence="6 7">
    <name type="scientific">Diaporthe australafricana</name>
    <dbReference type="NCBI Taxonomy" id="127596"/>
    <lineage>
        <taxon>Eukaryota</taxon>
        <taxon>Fungi</taxon>
        <taxon>Dikarya</taxon>
        <taxon>Ascomycota</taxon>
        <taxon>Pezizomycotina</taxon>
        <taxon>Sordariomycetes</taxon>
        <taxon>Sordariomycetidae</taxon>
        <taxon>Diaporthales</taxon>
        <taxon>Diaporthaceae</taxon>
        <taxon>Diaporthe</taxon>
    </lineage>
</organism>